<comment type="similarity">
    <text evidence="4">Belongs to the BPG-independent phosphoglycerate mutase family. A-PGAM subfamily.</text>
</comment>
<evidence type="ECO:0000256" key="1">
    <source>
        <dbReference type="ARBA" id="ARBA00000370"/>
    </source>
</evidence>
<dbReference type="PANTHER" id="PTHR31209">
    <property type="entry name" value="COFACTOR-INDEPENDENT PHOSPHOGLYCERATE MUTASE"/>
    <property type="match status" value="1"/>
</dbReference>
<dbReference type="Pfam" id="PF10143">
    <property type="entry name" value="PhosphMutase"/>
    <property type="match status" value="1"/>
</dbReference>
<dbReference type="Proteomes" id="UP001180616">
    <property type="component" value="Chromosome"/>
</dbReference>
<comment type="catalytic activity">
    <reaction evidence="1">
        <text>(2R)-2-phosphoglycerate = (2R)-3-phosphoglycerate</text>
        <dbReference type="Rhea" id="RHEA:15901"/>
        <dbReference type="ChEBI" id="CHEBI:58272"/>
        <dbReference type="ChEBI" id="CHEBI:58289"/>
        <dbReference type="EC" id="5.4.2.12"/>
    </reaction>
</comment>
<evidence type="ECO:0000256" key="3">
    <source>
        <dbReference type="ARBA" id="ARBA00004921"/>
    </source>
</evidence>
<comment type="function">
    <text evidence="2">Catalyzes the interconversion of 2-phosphoglycerate and 3-phosphoglycerate.</text>
</comment>
<dbReference type="Gene3D" id="3.40.720.10">
    <property type="entry name" value="Alkaline Phosphatase, subunit A"/>
    <property type="match status" value="2"/>
</dbReference>
<evidence type="ECO:0000259" key="6">
    <source>
        <dbReference type="Pfam" id="PF01676"/>
    </source>
</evidence>
<dbReference type="PANTHER" id="PTHR31209:SF0">
    <property type="entry name" value="METALLOENZYME DOMAIN-CONTAINING PROTEIN"/>
    <property type="match status" value="1"/>
</dbReference>
<feature type="domain" description="Metalloenzyme" evidence="6">
    <location>
        <begin position="4"/>
        <end position="391"/>
    </location>
</feature>
<evidence type="ECO:0000313" key="8">
    <source>
        <dbReference type="Proteomes" id="UP001180616"/>
    </source>
</evidence>
<dbReference type="InterPro" id="IPR017850">
    <property type="entry name" value="Alkaline_phosphatase_core_sf"/>
</dbReference>
<gene>
    <name evidence="7" type="ORF">KPS_001694</name>
</gene>
<keyword evidence="5" id="KW-0324">Glycolysis</keyword>
<reference evidence="7" key="1">
    <citation type="submission" date="2023-09" db="EMBL/GenBank/DDBJ databases">
        <authorList>
            <consortium name="CW5 consortium"/>
            <person name="Lu C.-W."/>
        </authorList>
    </citation>
    <scope>NUCLEOTIDE SEQUENCE</scope>
    <source>
        <strain evidence="7">KPS</strain>
    </source>
</reference>
<dbReference type="EMBL" id="CP133659">
    <property type="protein sequence ID" value="WMW67049.1"/>
    <property type="molecule type" value="Genomic_DNA"/>
</dbReference>
<accession>A0ABY9R8N3</accession>
<evidence type="ECO:0000256" key="2">
    <source>
        <dbReference type="ARBA" id="ARBA00002315"/>
    </source>
</evidence>
<organism evidence="7 8">
    <name type="scientific">Nitratidesulfovibrio liaohensis</name>
    <dbReference type="NCBI Taxonomy" id="2604158"/>
    <lineage>
        <taxon>Bacteria</taxon>
        <taxon>Pseudomonadati</taxon>
        <taxon>Thermodesulfobacteriota</taxon>
        <taxon>Desulfovibrionia</taxon>
        <taxon>Desulfovibrionales</taxon>
        <taxon>Desulfovibrionaceae</taxon>
        <taxon>Nitratidesulfovibrio</taxon>
    </lineage>
</organism>
<keyword evidence="8" id="KW-1185">Reference proteome</keyword>
<dbReference type="Pfam" id="PF01676">
    <property type="entry name" value="Metalloenzyme"/>
    <property type="match status" value="1"/>
</dbReference>
<comment type="pathway">
    <text evidence="3">Carbohydrate degradation.</text>
</comment>
<proteinExistence type="inferred from homology"/>
<dbReference type="RefSeq" id="WP_309542883.1">
    <property type="nucleotide sequence ID" value="NZ_CP133659.1"/>
</dbReference>
<evidence type="ECO:0000313" key="7">
    <source>
        <dbReference type="EMBL" id="WMW67049.1"/>
    </source>
</evidence>
<dbReference type="InterPro" id="IPR004456">
    <property type="entry name" value="Pglycerate_mutase_ApgM"/>
</dbReference>
<dbReference type="InterPro" id="IPR006124">
    <property type="entry name" value="Metalloenzyme"/>
</dbReference>
<name>A0ABY9R8N3_9BACT</name>
<sequence length="422" mass="42899">MHTPCIICILDGMADLPTRDGQPTPLAAARTPTLDRLAATGAAGLCQVIPTGAEAGSDAGIPALLGYDPLRHPVARGPLEALSAGLPLAPRDTAWRCNVVAPDTHGRMADPAATLLPATEQTIARIVCAAFPAPGYGTAHGGGFRFTVVERETASHAASPSSPPAPEPLAPAAFTPAGPQDVTGQYPADALRDLARHHPALHARITAANTHLADITGPDALHGLALWPWGCGHRPALPPFSVCHPAAASSTYPGRPLTAAMMAAVPLARGLAPAAGLTAPEIPGATGGADTDLAAKAAAALALLADHAVVFIHVEGPDMCAHARDARAKSALLARIDVELIAPLRTARPDALLCVTCDHVTHCGDGRHHPDAVPFLLHGPGALPHPAARFDEAACAATGLRIPSGPSLLDLILRAATNQAGA</sequence>
<protein>
    <submittedName>
        <fullName evidence="7">Phosphoglycerate mutase</fullName>
    </submittedName>
</protein>
<evidence type="ECO:0000256" key="4">
    <source>
        <dbReference type="ARBA" id="ARBA00005524"/>
    </source>
</evidence>
<evidence type="ECO:0000256" key="5">
    <source>
        <dbReference type="ARBA" id="ARBA00023152"/>
    </source>
</evidence>
<dbReference type="SUPFAM" id="SSF53649">
    <property type="entry name" value="Alkaline phosphatase-like"/>
    <property type="match status" value="1"/>
</dbReference>